<evidence type="ECO:0000256" key="6">
    <source>
        <dbReference type="ARBA" id="ARBA00023004"/>
    </source>
</evidence>
<feature type="region of interest" description="Disordered" evidence="7">
    <location>
        <begin position="1"/>
        <end position="25"/>
    </location>
</feature>
<dbReference type="SUPFAM" id="SSF52833">
    <property type="entry name" value="Thioredoxin-like"/>
    <property type="match status" value="1"/>
</dbReference>
<protein>
    <submittedName>
        <fullName evidence="9">2OG-Fe(II) oxygenase</fullName>
    </submittedName>
</protein>
<evidence type="ECO:0000259" key="8">
    <source>
        <dbReference type="PROSITE" id="PS51471"/>
    </source>
</evidence>
<organism evidence="9 10">
    <name type="scientific">Lacimonas salitolerans</name>
    <dbReference type="NCBI Taxonomy" id="1323750"/>
    <lineage>
        <taxon>Bacteria</taxon>
        <taxon>Pseudomonadati</taxon>
        <taxon>Pseudomonadota</taxon>
        <taxon>Alphaproteobacteria</taxon>
        <taxon>Rhodobacterales</taxon>
        <taxon>Paracoccaceae</taxon>
        <taxon>Lacimonas</taxon>
    </lineage>
</organism>
<gene>
    <name evidence="9" type="ORF">ACFTOW_12935</name>
</gene>
<evidence type="ECO:0000256" key="2">
    <source>
        <dbReference type="ARBA" id="ARBA00022723"/>
    </source>
</evidence>
<comment type="caution">
    <text evidence="9">The sequence shown here is derived from an EMBL/GenBank/DDBJ whole genome shotgun (WGS) entry which is preliminary data.</text>
</comment>
<dbReference type="Gene3D" id="3.40.30.10">
    <property type="entry name" value="Glutaredoxin"/>
    <property type="match status" value="1"/>
</dbReference>
<keyword evidence="5" id="KW-0560">Oxidoreductase</keyword>
<evidence type="ECO:0000256" key="4">
    <source>
        <dbReference type="ARBA" id="ARBA00022964"/>
    </source>
</evidence>
<dbReference type="SMART" id="SM00702">
    <property type="entry name" value="P4Hc"/>
    <property type="match status" value="1"/>
</dbReference>
<dbReference type="PROSITE" id="PS51471">
    <property type="entry name" value="FE2OG_OXY"/>
    <property type="match status" value="1"/>
</dbReference>
<keyword evidence="10" id="KW-1185">Reference proteome</keyword>
<reference evidence="10" key="1">
    <citation type="journal article" date="2019" name="Int. J. Syst. Evol. Microbiol.">
        <title>The Global Catalogue of Microorganisms (GCM) 10K type strain sequencing project: providing services to taxonomists for standard genome sequencing and annotation.</title>
        <authorList>
            <consortium name="The Broad Institute Genomics Platform"/>
            <consortium name="The Broad Institute Genome Sequencing Center for Infectious Disease"/>
            <person name="Wu L."/>
            <person name="Ma J."/>
        </authorList>
    </citation>
    <scope>NUCLEOTIDE SEQUENCE [LARGE SCALE GENOMIC DNA]</scope>
    <source>
        <strain evidence="10">CGMCC 1.12477</strain>
    </source>
</reference>
<evidence type="ECO:0000313" key="9">
    <source>
        <dbReference type="EMBL" id="MFD1510309.1"/>
    </source>
</evidence>
<dbReference type="InterPro" id="IPR006620">
    <property type="entry name" value="Pro_4_hyd_alph"/>
</dbReference>
<dbReference type="EMBL" id="JBHUDD010000059">
    <property type="protein sequence ID" value="MFD1510309.1"/>
    <property type="molecule type" value="Genomic_DNA"/>
</dbReference>
<evidence type="ECO:0000256" key="7">
    <source>
        <dbReference type="SAM" id="MobiDB-lite"/>
    </source>
</evidence>
<dbReference type="RefSeq" id="WP_379916351.1">
    <property type="nucleotide sequence ID" value="NZ_JBHUDD010000059.1"/>
</dbReference>
<evidence type="ECO:0000313" key="10">
    <source>
        <dbReference type="Proteomes" id="UP001597186"/>
    </source>
</evidence>
<evidence type="ECO:0000256" key="1">
    <source>
        <dbReference type="ARBA" id="ARBA00001961"/>
    </source>
</evidence>
<proteinExistence type="predicted"/>
<keyword evidence="4" id="KW-0223">Dioxygenase</keyword>
<dbReference type="InterPro" id="IPR005123">
    <property type="entry name" value="Oxoglu/Fe-dep_dioxygenase_dom"/>
</dbReference>
<sequence>MTDQSAQPAFRNLVPGDRAPSFKARTKSNPQFTFDSVGGRWLLLAFPGTVGDQRMAQMIATAYAATDVFDDEQASLFTVINAPDDEAQDRLADKIPGRRVFWDTDMAVARMYGAMPVQTDTSAPFRPFWMVIDPSLTIRKRVAMTPDGSCIEQVLAYLRSVPPAATFLGFETPAPVLVLPDVFEPEFCDHLVGLYHEHGGESSGFMRDQDGKTVAVMDPSFKVRNDFTLSDPDLISQTQSRILRKVVPQIERVHYFKCTRMERYMVGCYPADEGGHFRPHRDNTTLGTAHRRFAVSINLNDEFEGGAVSFPEFNPRGIKAPKGTAVIFSCSLLHAVAKVTSGTRYAFLPFLYDDAAAAIRERNAANVPNAAGYKA</sequence>
<accession>A0ABW4EJJ9</accession>
<dbReference type="Gene3D" id="2.60.120.620">
    <property type="entry name" value="q2cbj1_9rhob like domain"/>
    <property type="match status" value="1"/>
</dbReference>
<dbReference type="InterPro" id="IPR036249">
    <property type="entry name" value="Thioredoxin-like_sf"/>
</dbReference>
<keyword evidence="6" id="KW-0408">Iron</keyword>
<evidence type="ECO:0000256" key="5">
    <source>
        <dbReference type="ARBA" id="ARBA00023002"/>
    </source>
</evidence>
<keyword evidence="2" id="KW-0479">Metal-binding</keyword>
<name>A0ABW4EJJ9_9RHOB</name>
<evidence type="ECO:0000256" key="3">
    <source>
        <dbReference type="ARBA" id="ARBA00022896"/>
    </source>
</evidence>
<dbReference type="SUPFAM" id="SSF51197">
    <property type="entry name" value="Clavaminate synthase-like"/>
    <property type="match status" value="1"/>
</dbReference>
<dbReference type="InterPro" id="IPR044862">
    <property type="entry name" value="Pro_4_hyd_alph_FE2OG_OXY"/>
</dbReference>
<dbReference type="Pfam" id="PF13640">
    <property type="entry name" value="2OG-FeII_Oxy_3"/>
    <property type="match status" value="1"/>
</dbReference>
<comment type="cofactor">
    <cofactor evidence="1">
        <name>L-ascorbate</name>
        <dbReference type="ChEBI" id="CHEBI:38290"/>
    </cofactor>
</comment>
<feature type="domain" description="Fe2OG dioxygenase" evidence="8">
    <location>
        <begin position="260"/>
        <end position="354"/>
    </location>
</feature>
<dbReference type="Proteomes" id="UP001597186">
    <property type="component" value="Unassembled WGS sequence"/>
</dbReference>
<keyword evidence="3" id="KW-0847">Vitamin C</keyword>